<accession>A0ABZ0IUC3</accession>
<gene>
    <name evidence="2" type="ORF">RT717_05085</name>
</gene>
<evidence type="ECO:0000313" key="2">
    <source>
        <dbReference type="EMBL" id="WOK08004.1"/>
    </source>
</evidence>
<evidence type="ECO:0000259" key="1">
    <source>
        <dbReference type="Pfam" id="PF05171"/>
    </source>
</evidence>
<organism evidence="2 3">
    <name type="scientific">Imperialibacter roseus</name>
    <dbReference type="NCBI Taxonomy" id="1324217"/>
    <lineage>
        <taxon>Bacteria</taxon>
        <taxon>Pseudomonadati</taxon>
        <taxon>Bacteroidota</taxon>
        <taxon>Cytophagia</taxon>
        <taxon>Cytophagales</taxon>
        <taxon>Flammeovirgaceae</taxon>
        <taxon>Imperialibacter</taxon>
    </lineage>
</organism>
<dbReference type="Pfam" id="PF05171">
    <property type="entry name" value="HemS"/>
    <property type="match status" value="2"/>
</dbReference>
<dbReference type="InterPro" id="IPR053733">
    <property type="entry name" value="Heme_Transport_Util_sf"/>
</dbReference>
<keyword evidence="3" id="KW-1185">Reference proteome</keyword>
<proteinExistence type="predicted"/>
<protein>
    <submittedName>
        <fullName evidence="2">ChuX/HutX family heme-like substrate-binding protein</fullName>
    </submittedName>
</protein>
<dbReference type="RefSeq" id="WP_317490652.1">
    <property type="nucleotide sequence ID" value="NZ_CP136051.1"/>
</dbReference>
<sequence length="359" mass="40445">MENLAIDKTDVEALKKAWAEIQAAQPNVRIRNAAQELGVSEAELLATEVGPACVRLEATPERSWPDFLKRLPELGYVMSLTRNGACVLEHKGKFQKVETFGEGERAMATVIGPIETRVFFSAWHVGFAHQMTKGDRTLTSLQIFDKAGEAITKIYLQEKSNNDAFLKIVEDYRSDNQEPGQTVEPYSQPTFGDAIDKPAFLKEWSELKDTHDFFGMLKRHNVHRYKALEIANGTFSYPISTDNLQHVLETAASTQLPVMIFAGNRGNLQIQQGKVKTIRLLEGQEKWLNVLDPEFNMHLKLEASQTAWVVRKPTSEGNVTSIEVFDGEKNMIAQFFGLRKPGIPELEAWKQLVDSLPKL</sequence>
<dbReference type="EMBL" id="CP136051">
    <property type="protein sequence ID" value="WOK08004.1"/>
    <property type="molecule type" value="Genomic_DNA"/>
</dbReference>
<feature type="domain" description="Haemin-degrading HemS/ChuX" evidence="1">
    <location>
        <begin position="221"/>
        <end position="356"/>
    </location>
</feature>
<dbReference type="Gene3D" id="3.40.1570.10">
    <property type="entry name" value="HemS/ChuS/ChuX like domains"/>
    <property type="match status" value="2"/>
</dbReference>
<dbReference type="Proteomes" id="UP001302349">
    <property type="component" value="Chromosome"/>
</dbReference>
<name>A0ABZ0IUC3_9BACT</name>
<dbReference type="CDD" id="cd16830">
    <property type="entry name" value="HemS-like_N"/>
    <property type="match status" value="1"/>
</dbReference>
<dbReference type="CDD" id="cd16831">
    <property type="entry name" value="HemS-like_C"/>
    <property type="match status" value="1"/>
</dbReference>
<evidence type="ECO:0000313" key="3">
    <source>
        <dbReference type="Proteomes" id="UP001302349"/>
    </source>
</evidence>
<dbReference type="InterPro" id="IPR007845">
    <property type="entry name" value="HemS/ChuX_dom"/>
</dbReference>
<dbReference type="SUPFAM" id="SSF144064">
    <property type="entry name" value="Heme iron utilization protein-like"/>
    <property type="match status" value="1"/>
</dbReference>
<reference evidence="2 3" key="1">
    <citation type="journal article" date="2023" name="Microbiol. Resour. Announc.">
        <title>Complete Genome Sequence of Imperialibacter roseus strain P4T.</title>
        <authorList>
            <person name="Tizabi D.R."/>
            <person name="Bachvaroff T."/>
            <person name="Hill R.T."/>
        </authorList>
    </citation>
    <scope>NUCLEOTIDE SEQUENCE [LARGE SCALE GENOMIC DNA]</scope>
    <source>
        <strain evidence="2 3">P4T</strain>
    </source>
</reference>
<feature type="domain" description="Haemin-degrading HemS/ChuX" evidence="1">
    <location>
        <begin position="38"/>
        <end position="172"/>
    </location>
</feature>